<sequence>MRLSGSTLKKKSADKIDRKMNRKKRAKSSNFKKKFIMFLQMLACFCQWRNTRANTSSREADDLMEKEHFTTRIGQNLDRKGNRPKLPKKPSQRSKSLRTRVVRTTP</sequence>
<feature type="compositionally biased region" description="Basic residues" evidence="1">
    <location>
        <begin position="20"/>
        <end position="29"/>
    </location>
</feature>
<evidence type="ECO:0000313" key="2">
    <source>
        <dbReference type="Proteomes" id="UP000887575"/>
    </source>
</evidence>
<name>A0AAF3FM83_9BILA</name>
<evidence type="ECO:0000313" key="3">
    <source>
        <dbReference type="WBParaSite" id="MBELARI_LOCUS8022"/>
    </source>
</evidence>
<reference evidence="3" key="1">
    <citation type="submission" date="2024-02" db="UniProtKB">
        <authorList>
            <consortium name="WormBaseParasite"/>
        </authorList>
    </citation>
    <scope>IDENTIFICATION</scope>
</reference>
<organism evidence="2 3">
    <name type="scientific">Mesorhabditis belari</name>
    <dbReference type="NCBI Taxonomy" id="2138241"/>
    <lineage>
        <taxon>Eukaryota</taxon>
        <taxon>Metazoa</taxon>
        <taxon>Ecdysozoa</taxon>
        <taxon>Nematoda</taxon>
        <taxon>Chromadorea</taxon>
        <taxon>Rhabditida</taxon>
        <taxon>Rhabditina</taxon>
        <taxon>Rhabditomorpha</taxon>
        <taxon>Rhabditoidea</taxon>
        <taxon>Rhabditidae</taxon>
        <taxon>Mesorhabditinae</taxon>
        <taxon>Mesorhabditis</taxon>
    </lineage>
</organism>
<accession>A0AAF3FM83</accession>
<dbReference type="Proteomes" id="UP000887575">
    <property type="component" value="Unassembled WGS sequence"/>
</dbReference>
<proteinExistence type="predicted"/>
<feature type="compositionally biased region" description="Basic and acidic residues" evidence="1">
    <location>
        <begin position="58"/>
        <end position="70"/>
    </location>
</feature>
<feature type="region of interest" description="Disordered" evidence="1">
    <location>
        <begin position="55"/>
        <end position="106"/>
    </location>
</feature>
<protein>
    <submittedName>
        <fullName evidence="3">Uncharacterized protein</fullName>
    </submittedName>
</protein>
<keyword evidence="2" id="KW-1185">Reference proteome</keyword>
<dbReference type="AlphaFoldDB" id="A0AAF3FM83"/>
<feature type="compositionally biased region" description="Basic residues" evidence="1">
    <location>
        <begin position="82"/>
        <end position="106"/>
    </location>
</feature>
<dbReference type="WBParaSite" id="MBELARI_LOCUS8022">
    <property type="protein sequence ID" value="MBELARI_LOCUS8022"/>
    <property type="gene ID" value="MBELARI_LOCUS8022"/>
</dbReference>
<evidence type="ECO:0000256" key="1">
    <source>
        <dbReference type="SAM" id="MobiDB-lite"/>
    </source>
</evidence>
<feature type="region of interest" description="Disordered" evidence="1">
    <location>
        <begin position="1"/>
        <end position="29"/>
    </location>
</feature>